<organism evidence="1 2">
    <name type="scientific">Crossiella equi</name>
    <dbReference type="NCBI Taxonomy" id="130796"/>
    <lineage>
        <taxon>Bacteria</taxon>
        <taxon>Bacillati</taxon>
        <taxon>Actinomycetota</taxon>
        <taxon>Actinomycetes</taxon>
        <taxon>Pseudonocardiales</taxon>
        <taxon>Pseudonocardiaceae</taxon>
        <taxon>Crossiella</taxon>
    </lineage>
</organism>
<comment type="caution">
    <text evidence="1">The sequence shown here is derived from an EMBL/GenBank/DDBJ whole genome shotgun (WGS) entry which is preliminary data.</text>
</comment>
<proteinExistence type="predicted"/>
<dbReference type="Proteomes" id="UP001519363">
    <property type="component" value="Unassembled WGS sequence"/>
</dbReference>
<evidence type="ECO:0008006" key="3">
    <source>
        <dbReference type="Google" id="ProtNLM"/>
    </source>
</evidence>
<sequence>MFQAKVLARAEKWFRAGLNYSQDHCWSEQTGYSQANWGGPLGGCSWPAYRTDCSGFVSMAWGVWSSYATPRPGPSPDLDNISHVITEDELRTGDILVADSKHVRLFERWVDRTARRYLAYDFGSTPVKHQEYVLDAPGENRYRTLRSNQVAT</sequence>
<evidence type="ECO:0000313" key="2">
    <source>
        <dbReference type="Proteomes" id="UP001519363"/>
    </source>
</evidence>
<reference evidence="1 2" key="1">
    <citation type="submission" date="2021-03" db="EMBL/GenBank/DDBJ databases">
        <title>Sequencing the genomes of 1000 actinobacteria strains.</title>
        <authorList>
            <person name="Klenk H.-P."/>
        </authorList>
    </citation>
    <scope>NUCLEOTIDE SEQUENCE [LARGE SCALE GENOMIC DNA]</scope>
    <source>
        <strain evidence="1 2">DSM 44580</strain>
    </source>
</reference>
<keyword evidence="2" id="KW-1185">Reference proteome</keyword>
<accession>A0ABS5A631</accession>
<evidence type="ECO:0000313" key="1">
    <source>
        <dbReference type="EMBL" id="MBP2472049.1"/>
    </source>
</evidence>
<gene>
    <name evidence="1" type="ORF">JOF53_000921</name>
</gene>
<protein>
    <recommendedName>
        <fullName evidence="3">Peptidoglycan endopeptidase</fullName>
    </recommendedName>
</protein>
<name>A0ABS5A631_9PSEU</name>
<dbReference type="EMBL" id="JAGIOO010000001">
    <property type="protein sequence ID" value="MBP2472049.1"/>
    <property type="molecule type" value="Genomic_DNA"/>
</dbReference>